<dbReference type="RefSeq" id="WP_161480915.1">
    <property type="nucleotide sequence ID" value="NZ_WXEW01000005.1"/>
</dbReference>
<keyword evidence="2" id="KW-1185">Reference proteome</keyword>
<organism evidence="1 2">
    <name type="scientific">Herbidospora solisilvae</name>
    <dbReference type="NCBI Taxonomy" id="2696284"/>
    <lineage>
        <taxon>Bacteria</taxon>
        <taxon>Bacillati</taxon>
        <taxon>Actinomycetota</taxon>
        <taxon>Actinomycetes</taxon>
        <taxon>Streptosporangiales</taxon>
        <taxon>Streptosporangiaceae</taxon>
        <taxon>Herbidospora</taxon>
    </lineage>
</organism>
<comment type="caution">
    <text evidence="1">The sequence shown here is derived from an EMBL/GenBank/DDBJ whole genome shotgun (WGS) entry which is preliminary data.</text>
</comment>
<reference evidence="1 2" key="1">
    <citation type="submission" date="2020-01" db="EMBL/GenBank/DDBJ databases">
        <title>Herbidospora sp. NEAU-GS84 nov., a novel actinomycete isolated from soil.</title>
        <authorList>
            <person name="Han L."/>
        </authorList>
    </citation>
    <scope>NUCLEOTIDE SEQUENCE [LARGE SCALE GENOMIC DNA]</scope>
    <source>
        <strain evidence="1 2">NEAU-GS84</strain>
    </source>
</reference>
<sequence length="282" mass="31637">MVSTEHEVPLELIRDSPSLVTRFLSELGVDPPKHTSLRVDSSALNETKVTEHHCDSVVLLLDGDKVVMAVIVEVQLRFEKDKVYDWFPYVANLWARRRCPTTLVVYAPDRKTARRYTAPIPIGHPGLTLTPLVIGPDAVPMITDPQVARESPELAVLSGAVHGDHNRDVLEAVVHALNAIEPSKTVVYVEYVAKRLSEAAKRELETLMTMIEPERHSIVAVTNYAAGQAETFRKMLLFTAEHRGFVLTAEMRAQIAECTDPDKLEVWAQRAISVERLEDIFR</sequence>
<evidence type="ECO:0000313" key="2">
    <source>
        <dbReference type="Proteomes" id="UP000479526"/>
    </source>
</evidence>
<dbReference type="PANTHER" id="PTHR34613:SF1">
    <property type="entry name" value="SLL6017 PROTEIN"/>
    <property type="match status" value="1"/>
</dbReference>
<protein>
    <recommendedName>
        <fullName evidence="3">Rpn family recombination-promoting nuclease/putative transposase</fullName>
    </recommendedName>
</protein>
<gene>
    <name evidence="1" type="ORF">GT755_18400</name>
</gene>
<proteinExistence type="predicted"/>
<dbReference type="EMBL" id="WXEW01000005">
    <property type="protein sequence ID" value="NAS23656.1"/>
    <property type="molecule type" value="Genomic_DNA"/>
</dbReference>
<dbReference type="PANTHER" id="PTHR34613">
    <property type="entry name" value="SLL0800 PROTEIN"/>
    <property type="match status" value="1"/>
</dbReference>
<accession>A0A7C9NPD3</accession>
<dbReference type="Proteomes" id="UP000479526">
    <property type="component" value="Unassembled WGS sequence"/>
</dbReference>
<name>A0A7C9NPD3_9ACTN</name>
<evidence type="ECO:0000313" key="1">
    <source>
        <dbReference type="EMBL" id="NAS23656.1"/>
    </source>
</evidence>
<dbReference type="AlphaFoldDB" id="A0A7C9NPD3"/>
<evidence type="ECO:0008006" key="3">
    <source>
        <dbReference type="Google" id="ProtNLM"/>
    </source>
</evidence>